<organism evidence="1 2">
    <name type="scientific">Neolewinella marina</name>
    <dbReference type="NCBI Taxonomy" id="438751"/>
    <lineage>
        <taxon>Bacteria</taxon>
        <taxon>Pseudomonadati</taxon>
        <taxon>Bacteroidota</taxon>
        <taxon>Saprospiria</taxon>
        <taxon>Saprospirales</taxon>
        <taxon>Lewinellaceae</taxon>
        <taxon>Neolewinella</taxon>
    </lineage>
</organism>
<proteinExistence type="predicted"/>
<evidence type="ECO:0000313" key="2">
    <source>
        <dbReference type="Proteomes" id="UP000226437"/>
    </source>
</evidence>
<reference evidence="1 2" key="1">
    <citation type="submission" date="2017-10" db="EMBL/GenBank/DDBJ databases">
        <title>The draft genome sequence of Lewinella marina KCTC 32374.</title>
        <authorList>
            <person name="Wang K."/>
        </authorList>
    </citation>
    <scope>NUCLEOTIDE SEQUENCE [LARGE SCALE GENOMIC DNA]</scope>
    <source>
        <strain evidence="1 2">MKG-38</strain>
    </source>
</reference>
<dbReference type="EMBL" id="PDLO01000004">
    <property type="protein sequence ID" value="PHK98362.1"/>
    <property type="molecule type" value="Genomic_DNA"/>
</dbReference>
<dbReference type="Proteomes" id="UP000226437">
    <property type="component" value="Unassembled WGS sequence"/>
</dbReference>
<evidence type="ECO:0000313" key="1">
    <source>
        <dbReference type="EMBL" id="PHK98362.1"/>
    </source>
</evidence>
<name>A0A2G0CEH3_9BACT</name>
<comment type="caution">
    <text evidence="1">The sequence shown here is derived from an EMBL/GenBank/DDBJ whole genome shotgun (WGS) entry which is preliminary data.</text>
</comment>
<gene>
    <name evidence="1" type="ORF">CGL56_11740</name>
</gene>
<keyword evidence="2" id="KW-1185">Reference proteome</keyword>
<dbReference type="OrthoDB" id="880708at2"/>
<dbReference type="AlphaFoldDB" id="A0A2G0CEH3"/>
<accession>A0A2G0CEH3</accession>
<dbReference type="RefSeq" id="WP_099106748.1">
    <property type="nucleotide sequence ID" value="NZ_JAATJF010000004.1"/>
</dbReference>
<sequence length="123" mass="13894">MQTDAHWVQLQTDIARYHTPLHEAATTVVDEKVSNYPIFVAYAGEDLESLPGIYVMDVPTPRDLVWTINLTTLEELVAKQVVTPDKVDPFRNVYKDKPDSFCFLIIDEAGGRFGFVKQHVGKA</sequence>
<protein>
    <submittedName>
        <fullName evidence="1">Uncharacterized protein</fullName>
    </submittedName>
</protein>